<dbReference type="PROSITE" id="PS50110">
    <property type="entry name" value="RESPONSE_REGULATORY"/>
    <property type="match status" value="1"/>
</dbReference>
<dbReference type="InterPro" id="IPR001789">
    <property type="entry name" value="Sig_transdc_resp-reg_receiver"/>
</dbReference>
<sequence length="118" mass="13216">MDIKKVLIIDDEIDICLLVSSILRKEGYETTVANTLAEGEQKFVEFNPQVVFLDLNLPDGVGFSIIPKLKKLNAEIRINIVSAYDGITERSEAKKHGIQHFISKPLNRDAVIQAIKPI</sequence>
<dbReference type="GO" id="GO:0000160">
    <property type="term" value="P:phosphorelay signal transduction system"/>
    <property type="evidence" value="ECO:0007669"/>
    <property type="project" value="UniProtKB-KW"/>
</dbReference>
<organism evidence="5 6">
    <name type="scientific">Acidiluteibacter ferrifornacis</name>
    <dbReference type="NCBI Taxonomy" id="2692424"/>
    <lineage>
        <taxon>Bacteria</taxon>
        <taxon>Pseudomonadati</taxon>
        <taxon>Bacteroidota</taxon>
        <taxon>Flavobacteriia</taxon>
        <taxon>Flavobacteriales</taxon>
        <taxon>Cryomorphaceae</taxon>
        <taxon>Acidiluteibacter</taxon>
    </lineage>
</organism>
<dbReference type="CDD" id="cd00156">
    <property type="entry name" value="REC"/>
    <property type="match status" value="1"/>
</dbReference>
<dbReference type="SMART" id="SM00448">
    <property type="entry name" value="REC"/>
    <property type="match status" value="1"/>
</dbReference>
<feature type="modified residue" description="4-aspartylphosphate" evidence="3">
    <location>
        <position position="54"/>
    </location>
</feature>
<dbReference type="EMBL" id="WWNE01000004">
    <property type="protein sequence ID" value="NBG65175.1"/>
    <property type="molecule type" value="Genomic_DNA"/>
</dbReference>
<evidence type="ECO:0000256" key="3">
    <source>
        <dbReference type="PROSITE-ProRule" id="PRU00169"/>
    </source>
</evidence>
<dbReference type="AlphaFoldDB" id="A0A6N9NKL3"/>
<evidence type="ECO:0000313" key="6">
    <source>
        <dbReference type="Proteomes" id="UP000470771"/>
    </source>
</evidence>
<dbReference type="Gene3D" id="3.40.50.2300">
    <property type="match status" value="1"/>
</dbReference>
<proteinExistence type="predicted"/>
<name>A0A6N9NKL3_9FLAO</name>
<dbReference type="RefSeq" id="WP_160632061.1">
    <property type="nucleotide sequence ID" value="NZ_WWNE01000004.1"/>
</dbReference>
<dbReference type="InterPro" id="IPR011006">
    <property type="entry name" value="CheY-like_superfamily"/>
</dbReference>
<dbReference type="PANTHER" id="PTHR44591:SF14">
    <property type="entry name" value="PROTEIN PILG"/>
    <property type="match status" value="1"/>
</dbReference>
<protein>
    <submittedName>
        <fullName evidence="5">Response regulator</fullName>
    </submittedName>
</protein>
<dbReference type="PANTHER" id="PTHR44591">
    <property type="entry name" value="STRESS RESPONSE REGULATOR PROTEIN 1"/>
    <property type="match status" value="1"/>
</dbReference>
<dbReference type="Pfam" id="PF00072">
    <property type="entry name" value="Response_reg"/>
    <property type="match status" value="1"/>
</dbReference>
<comment type="caution">
    <text evidence="5">The sequence shown here is derived from an EMBL/GenBank/DDBJ whole genome shotgun (WGS) entry which is preliminary data.</text>
</comment>
<dbReference type="SUPFAM" id="SSF52172">
    <property type="entry name" value="CheY-like"/>
    <property type="match status" value="1"/>
</dbReference>
<evidence type="ECO:0000256" key="1">
    <source>
        <dbReference type="ARBA" id="ARBA00022553"/>
    </source>
</evidence>
<keyword evidence="2" id="KW-0902">Two-component regulatory system</keyword>
<accession>A0A6N9NKL3</accession>
<reference evidence="5 6" key="1">
    <citation type="submission" date="2019-12" db="EMBL/GenBank/DDBJ databases">
        <authorList>
            <person name="Zhao J."/>
        </authorList>
    </citation>
    <scope>NUCLEOTIDE SEQUENCE [LARGE SCALE GENOMIC DNA]</scope>
    <source>
        <strain evidence="5 6">S-15</strain>
    </source>
</reference>
<evidence type="ECO:0000259" key="4">
    <source>
        <dbReference type="PROSITE" id="PS50110"/>
    </source>
</evidence>
<evidence type="ECO:0000313" key="5">
    <source>
        <dbReference type="EMBL" id="NBG65175.1"/>
    </source>
</evidence>
<dbReference type="Proteomes" id="UP000470771">
    <property type="component" value="Unassembled WGS sequence"/>
</dbReference>
<dbReference type="InterPro" id="IPR050595">
    <property type="entry name" value="Bact_response_regulator"/>
</dbReference>
<gene>
    <name evidence="5" type="ORF">GQN54_03545</name>
</gene>
<evidence type="ECO:0000256" key="2">
    <source>
        <dbReference type="ARBA" id="ARBA00023012"/>
    </source>
</evidence>
<feature type="domain" description="Response regulatory" evidence="4">
    <location>
        <begin position="5"/>
        <end position="118"/>
    </location>
</feature>
<keyword evidence="6" id="KW-1185">Reference proteome</keyword>
<keyword evidence="1 3" id="KW-0597">Phosphoprotein</keyword>